<accession>A0AAJ0C697</accession>
<comment type="function">
    <text evidence="7">Involved in rRNA-processing at A0, A1 and A2 sites and negatively regulates telomerase.</text>
</comment>
<feature type="compositionally biased region" description="Basic and acidic residues" evidence="8">
    <location>
        <begin position="290"/>
        <end position="300"/>
    </location>
</feature>
<dbReference type="InterPro" id="IPR000467">
    <property type="entry name" value="G_patch_dom"/>
</dbReference>
<evidence type="ECO:0000259" key="9">
    <source>
        <dbReference type="PROSITE" id="PS50174"/>
    </source>
</evidence>
<feature type="region of interest" description="Disordered" evidence="8">
    <location>
        <begin position="141"/>
        <end position="359"/>
    </location>
</feature>
<keyword evidence="11" id="KW-1185">Reference proteome</keyword>
<dbReference type="RefSeq" id="XP_060284639.1">
    <property type="nucleotide sequence ID" value="XM_060427577.1"/>
</dbReference>
<protein>
    <recommendedName>
        <fullName evidence="6">PinX1-related protein 1</fullName>
    </recommendedName>
</protein>
<dbReference type="PROSITE" id="PS50174">
    <property type="entry name" value="G_PATCH"/>
    <property type="match status" value="1"/>
</dbReference>
<feature type="domain" description="G-patch" evidence="9">
    <location>
        <begin position="25"/>
        <end position="79"/>
    </location>
</feature>
<evidence type="ECO:0000256" key="5">
    <source>
        <dbReference type="ARBA" id="ARBA00038007"/>
    </source>
</evidence>
<name>A0AAJ0C697_9PEZI</name>
<evidence type="ECO:0000256" key="6">
    <source>
        <dbReference type="ARBA" id="ARBA00041961"/>
    </source>
</evidence>
<comment type="caution">
    <text evidence="10">The sequence shown here is derived from an EMBL/GenBank/DDBJ whole genome shotgun (WGS) entry which is preliminary data.</text>
</comment>
<comment type="similarity">
    <text evidence="5">Belongs to the PINX1 family.</text>
</comment>
<dbReference type="GO" id="GO:0003676">
    <property type="term" value="F:nucleic acid binding"/>
    <property type="evidence" value="ECO:0007669"/>
    <property type="project" value="InterPro"/>
</dbReference>
<comment type="subcellular location">
    <subcellularLocation>
        <location evidence="1">Nucleus</location>
        <location evidence="1">Nucleolus</location>
    </subcellularLocation>
</comment>
<evidence type="ECO:0000313" key="10">
    <source>
        <dbReference type="EMBL" id="KAK1768426.1"/>
    </source>
</evidence>
<feature type="compositionally biased region" description="Basic and acidic residues" evidence="8">
    <location>
        <begin position="250"/>
        <end position="259"/>
    </location>
</feature>
<feature type="compositionally biased region" description="Low complexity" evidence="8">
    <location>
        <begin position="158"/>
        <end position="169"/>
    </location>
</feature>
<evidence type="ECO:0000313" key="11">
    <source>
        <dbReference type="Proteomes" id="UP001244011"/>
    </source>
</evidence>
<gene>
    <name evidence="10" type="ORF">QBC33DRAFT_534915</name>
</gene>
<dbReference type="Proteomes" id="UP001244011">
    <property type="component" value="Unassembled WGS sequence"/>
</dbReference>
<dbReference type="InterPro" id="IPR050656">
    <property type="entry name" value="PINX1"/>
</dbReference>
<keyword evidence="3" id="KW-0698">rRNA processing</keyword>
<dbReference type="AlphaFoldDB" id="A0AAJ0C697"/>
<dbReference type="GO" id="GO:0005730">
    <property type="term" value="C:nucleolus"/>
    <property type="evidence" value="ECO:0007669"/>
    <property type="project" value="UniProtKB-SubCell"/>
</dbReference>
<evidence type="ECO:0000256" key="1">
    <source>
        <dbReference type="ARBA" id="ARBA00004604"/>
    </source>
</evidence>
<evidence type="ECO:0000256" key="8">
    <source>
        <dbReference type="SAM" id="MobiDB-lite"/>
    </source>
</evidence>
<proteinExistence type="inferred from homology"/>
<dbReference type="PANTHER" id="PTHR23149:SF31">
    <property type="entry name" value="PROTEIN PXR1"/>
    <property type="match status" value="1"/>
</dbReference>
<organism evidence="10 11">
    <name type="scientific">Phialemonium atrogriseum</name>
    <dbReference type="NCBI Taxonomy" id="1093897"/>
    <lineage>
        <taxon>Eukaryota</taxon>
        <taxon>Fungi</taxon>
        <taxon>Dikarya</taxon>
        <taxon>Ascomycota</taxon>
        <taxon>Pezizomycotina</taxon>
        <taxon>Sordariomycetes</taxon>
        <taxon>Sordariomycetidae</taxon>
        <taxon>Cephalothecales</taxon>
        <taxon>Cephalothecaceae</taxon>
        <taxon>Phialemonium</taxon>
    </lineage>
</organism>
<feature type="compositionally biased region" description="Low complexity" evidence="8">
    <location>
        <begin position="329"/>
        <end position="354"/>
    </location>
</feature>
<evidence type="ECO:0000256" key="4">
    <source>
        <dbReference type="ARBA" id="ARBA00023242"/>
    </source>
</evidence>
<dbReference type="EMBL" id="MU839005">
    <property type="protein sequence ID" value="KAK1768426.1"/>
    <property type="molecule type" value="Genomic_DNA"/>
</dbReference>
<feature type="region of interest" description="Disordered" evidence="8">
    <location>
        <begin position="1"/>
        <end position="24"/>
    </location>
</feature>
<keyword evidence="2" id="KW-0690">Ribosome biogenesis</keyword>
<evidence type="ECO:0000256" key="2">
    <source>
        <dbReference type="ARBA" id="ARBA00022517"/>
    </source>
</evidence>
<dbReference type="Pfam" id="PF01585">
    <property type="entry name" value="G-patch"/>
    <property type="match status" value="1"/>
</dbReference>
<reference evidence="10" key="1">
    <citation type="submission" date="2023-06" db="EMBL/GenBank/DDBJ databases">
        <title>Genome-scale phylogeny and comparative genomics of the fungal order Sordariales.</title>
        <authorList>
            <consortium name="Lawrence Berkeley National Laboratory"/>
            <person name="Hensen N."/>
            <person name="Bonometti L."/>
            <person name="Westerberg I."/>
            <person name="Brannstrom I.O."/>
            <person name="Guillou S."/>
            <person name="Cros-Aarteil S."/>
            <person name="Calhoun S."/>
            <person name="Haridas S."/>
            <person name="Kuo A."/>
            <person name="Mondo S."/>
            <person name="Pangilinan J."/>
            <person name="Riley R."/>
            <person name="Labutti K."/>
            <person name="Andreopoulos B."/>
            <person name="Lipzen A."/>
            <person name="Chen C."/>
            <person name="Yanf M."/>
            <person name="Daum C."/>
            <person name="Ng V."/>
            <person name="Clum A."/>
            <person name="Steindorff A."/>
            <person name="Ohm R."/>
            <person name="Martin F."/>
            <person name="Silar P."/>
            <person name="Natvig D."/>
            <person name="Lalanne C."/>
            <person name="Gautier V."/>
            <person name="Ament-Velasquez S.L."/>
            <person name="Kruys A."/>
            <person name="Hutchinson M.I."/>
            <person name="Powell A.J."/>
            <person name="Barry K."/>
            <person name="Miller A.N."/>
            <person name="Grigoriev I.V."/>
            <person name="Debuchy R."/>
            <person name="Gladieux P."/>
            <person name="Thoren M.H."/>
            <person name="Johannesson H."/>
        </authorList>
    </citation>
    <scope>NUCLEOTIDE SEQUENCE</scope>
    <source>
        <strain evidence="10">8032-3</strain>
    </source>
</reference>
<dbReference type="PANTHER" id="PTHR23149">
    <property type="entry name" value="G PATCH DOMAIN CONTAINING PROTEIN"/>
    <property type="match status" value="1"/>
</dbReference>
<dbReference type="GO" id="GO:0006364">
    <property type="term" value="P:rRNA processing"/>
    <property type="evidence" value="ECO:0007669"/>
    <property type="project" value="UniProtKB-KW"/>
</dbReference>
<dbReference type="GeneID" id="85310764"/>
<sequence>MGLAAAKTKRKVGADPNNNKWARNTDSFGHKILRAHGWEPGQYLGAKDAPHAKWHTAANSSHIRVVLKEDNLGLGANRNHGDQCTGLDDFQSILGRLNGKTDEALETEQKFRQELKLSFYLERKFGSMRFVKGGWLVGDQVQDTPTVEEEKTPESEDSTTSSDSQASEAEQSDDKTKRSKKRKLEDGATTERNGGRKSKKRRAEDGSETETEKEKRRRERKERKSKKKEDADTTDGGADTEAPSKKRKKGTQDDGREDPATGDSGGVEAGVEQDAKKRSKKEKKPKKKSKSEESSETEKKSSKKRRRKAEDEPASSVDAGDPVRKDTALDSSAATSKAASSSSTPAGSGFSTPTRHLSRQRFIAQKRMAFSDPKALNQIFMIKSES</sequence>
<evidence type="ECO:0000256" key="7">
    <source>
        <dbReference type="ARBA" id="ARBA00043878"/>
    </source>
</evidence>
<feature type="compositionally biased region" description="Basic and acidic residues" evidence="8">
    <location>
        <begin position="202"/>
        <end position="214"/>
    </location>
</feature>
<feature type="compositionally biased region" description="Basic residues" evidence="8">
    <location>
        <begin position="277"/>
        <end position="289"/>
    </location>
</feature>
<feature type="compositionally biased region" description="Basic residues" evidence="8">
    <location>
        <begin position="215"/>
        <end position="226"/>
    </location>
</feature>
<dbReference type="SMART" id="SM00443">
    <property type="entry name" value="G_patch"/>
    <property type="match status" value="1"/>
</dbReference>
<keyword evidence="4" id="KW-0539">Nucleus</keyword>
<evidence type="ECO:0000256" key="3">
    <source>
        <dbReference type="ARBA" id="ARBA00022552"/>
    </source>
</evidence>